<feature type="compositionally biased region" description="Acidic residues" evidence="1">
    <location>
        <begin position="25"/>
        <end position="43"/>
    </location>
</feature>
<reference evidence="3" key="1">
    <citation type="submission" date="2019-12" db="EMBL/GenBank/DDBJ databases">
        <title>Clostridiaceae gen. nov. sp. nov., isolated from sediment in Xinjiang, China.</title>
        <authorList>
            <person name="Zhang R."/>
        </authorList>
    </citation>
    <scope>NUCLEOTIDE SEQUENCE</scope>
    <source>
        <strain evidence="3">D2Q-11</strain>
    </source>
</reference>
<keyword evidence="4" id="KW-1185">Reference proteome</keyword>
<evidence type="ECO:0000256" key="2">
    <source>
        <dbReference type="SAM" id="SignalP"/>
    </source>
</evidence>
<dbReference type="RefSeq" id="WP_203366608.1">
    <property type="nucleotide sequence ID" value="NZ_WSFT01000036.1"/>
</dbReference>
<feature type="compositionally biased region" description="Basic and acidic residues" evidence="1">
    <location>
        <begin position="44"/>
        <end position="62"/>
    </location>
</feature>
<dbReference type="EMBL" id="WSFT01000036">
    <property type="protein sequence ID" value="MBS4538694.1"/>
    <property type="molecule type" value="Genomic_DNA"/>
</dbReference>
<sequence length="335" mass="39781">MKYKKTLLTVIFIILLSITIGCNAEDDVDMPDDSQTEEQPDENNDPKDNNSEEKDSKNKDSEENNEITWKTYNNSRFEFNIKHPEKWPYEESQNGDGITFFKKDDSKDIRIYGSNYMKDISTPYKNADEKNLIKEDIILDTGIEATIIKGETDDKYHYEMVYINNNREYHFISLTSIEYYNKNKYTLDKMVNSFNIDMDNNNGADLTKEKAISIENEYMDRLFPQREADSQKVKDFNSKEELINHISQIANRDLVKTYVNNYYKNQEDGLYIIAKGGPTRIYEDKPYELKKVDNEEYHLVQKTEDQLRGKYTFTVKFSYKNNKWIITDRIFEQRE</sequence>
<keyword evidence="2" id="KW-0732">Signal</keyword>
<evidence type="ECO:0000256" key="1">
    <source>
        <dbReference type="SAM" id="MobiDB-lite"/>
    </source>
</evidence>
<dbReference type="Proteomes" id="UP000724672">
    <property type="component" value="Unassembled WGS sequence"/>
</dbReference>
<evidence type="ECO:0000313" key="4">
    <source>
        <dbReference type="Proteomes" id="UP000724672"/>
    </source>
</evidence>
<evidence type="ECO:0008006" key="5">
    <source>
        <dbReference type="Google" id="ProtNLM"/>
    </source>
</evidence>
<name>A0A942UT17_9FIRM</name>
<evidence type="ECO:0000313" key="3">
    <source>
        <dbReference type="EMBL" id="MBS4538694.1"/>
    </source>
</evidence>
<dbReference type="AlphaFoldDB" id="A0A942UT17"/>
<protein>
    <recommendedName>
        <fullName evidence="5">DUF4829 domain-containing protein</fullName>
    </recommendedName>
</protein>
<proteinExistence type="predicted"/>
<accession>A0A942UT17</accession>
<dbReference type="PROSITE" id="PS51257">
    <property type="entry name" value="PROKAR_LIPOPROTEIN"/>
    <property type="match status" value="1"/>
</dbReference>
<feature type="region of interest" description="Disordered" evidence="1">
    <location>
        <begin position="25"/>
        <end position="66"/>
    </location>
</feature>
<organism evidence="3 4">
    <name type="scientific">Anaeromonas frigoriresistens</name>
    <dbReference type="NCBI Taxonomy" id="2683708"/>
    <lineage>
        <taxon>Bacteria</taxon>
        <taxon>Bacillati</taxon>
        <taxon>Bacillota</taxon>
        <taxon>Tissierellia</taxon>
        <taxon>Tissierellales</taxon>
        <taxon>Thermohalobacteraceae</taxon>
        <taxon>Anaeromonas</taxon>
    </lineage>
</organism>
<feature type="signal peptide" evidence="2">
    <location>
        <begin position="1"/>
        <end position="24"/>
    </location>
</feature>
<feature type="chain" id="PRO_5037879193" description="DUF4829 domain-containing protein" evidence="2">
    <location>
        <begin position="25"/>
        <end position="335"/>
    </location>
</feature>
<comment type="caution">
    <text evidence="3">The sequence shown here is derived from an EMBL/GenBank/DDBJ whole genome shotgun (WGS) entry which is preliminary data.</text>
</comment>
<gene>
    <name evidence="3" type="ORF">GOQ27_09480</name>
</gene>